<feature type="domain" description="Ubiquitin 3 binding protein But2 C-terminal" evidence="2">
    <location>
        <begin position="170"/>
        <end position="220"/>
    </location>
</feature>
<dbReference type="EMBL" id="LKMD01000100">
    <property type="protein sequence ID" value="PIB00902.1"/>
    <property type="molecule type" value="Genomic_DNA"/>
</dbReference>
<reference evidence="4 6" key="1">
    <citation type="submission" date="2015-10" db="EMBL/GenBank/DDBJ databases">
        <title>The cercosporin biosynthetic gene cluster was horizontally transferred to several fungal lineages and shown to be expanded in Cercospora beticola based on microsynteny with recipient genomes.</title>
        <authorList>
            <person name="De Jonge R."/>
            <person name="Ebert M.K."/>
            <person name="Suttle J.C."/>
            <person name="Jurick Ii W.M."/>
            <person name="Secor G.A."/>
            <person name="Thomma B.P."/>
            <person name="Van De Peer Y."/>
            <person name="Bolton M.D."/>
        </authorList>
    </citation>
    <scope>NUCLEOTIDE SEQUENCE [LARGE SCALE GENOMIC DNA]</scope>
    <source>
        <strain evidence="4 6">09-40</strain>
    </source>
</reference>
<name>A0A2G5I834_CERBT</name>
<feature type="domain" description="Ubiquitin 3 binding protein But2 C-terminal" evidence="2">
    <location>
        <begin position="241"/>
        <end position="334"/>
    </location>
</feature>
<protein>
    <recommendedName>
        <fullName evidence="8">Ubiquitin 3 binding protein But2 C-terminal domain-containing protein</fullName>
    </recommendedName>
</protein>
<keyword evidence="1" id="KW-0732">Signal</keyword>
<proteinExistence type="predicted"/>
<evidence type="ECO:0000259" key="2">
    <source>
        <dbReference type="Pfam" id="PF09792"/>
    </source>
</evidence>
<evidence type="ECO:0000256" key="1">
    <source>
        <dbReference type="SAM" id="SignalP"/>
    </source>
</evidence>
<dbReference type="PANTHER" id="PTHR39613:SF1">
    <property type="entry name" value="ANCHORED CELL WALL PROTEIN, PUTATIVE (AFU_ORTHOLOGUE AFUA_4G08960)-RELATED"/>
    <property type="match status" value="1"/>
</dbReference>
<dbReference type="EMBL" id="CP134184">
    <property type="protein sequence ID" value="WPA96369.1"/>
    <property type="molecule type" value="Genomic_DNA"/>
</dbReference>
<accession>A0A2G5I834</accession>
<dbReference type="Pfam" id="PF09792">
    <property type="entry name" value="But2"/>
    <property type="match status" value="2"/>
</dbReference>
<keyword evidence="7" id="KW-1185">Reference proteome</keyword>
<evidence type="ECO:0000313" key="6">
    <source>
        <dbReference type="Proteomes" id="UP000230605"/>
    </source>
</evidence>
<dbReference type="InterPro" id="IPR054508">
    <property type="entry name" value="PIR1-like_C"/>
</dbReference>
<feature type="chain" id="PRO_5013882211" description="Ubiquitin 3 binding protein But2 C-terminal domain-containing protein" evidence="1">
    <location>
        <begin position="18"/>
        <end position="344"/>
    </location>
</feature>
<dbReference type="InterPro" id="IPR018620">
    <property type="entry name" value="Ubiquitin3-bd_protein_But2_C"/>
</dbReference>
<evidence type="ECO:0000313" key="4">
    <source>
        <dbReference type="EMBL" id="PIB00902.1"/>
    </source>
</evidence>
<dbReference type="PANTHER" id="PTHR39613">
    <property type="entry name" value="ANCHORED CELL WALL PROTEIN, PUTATIVE (AFU_ORTHOLOGUE AFUA_4G08960)-RELATED"/>
    <property type="match status" value="1"/>
</dbReference>
<feature type="domain" description="Cell wall mannoprotein PIR1-like C-terminal" evidence="3">
    <location>
        <begin position="61"/>
        <end position="125"/>
    </location>
</feature>
<reference evidence="5 7" key="2">
    <citation type="submission" date="2023-09" db="EMBL/GenBank/DDBJ databases">
        <title>Complete-Gapless Cercospora beticola genome.</title>
        <authorList>
            <person name="Wyatt N.A."/>
            <person name="Spanner R.E."/>
            <person name="Bolton M.D."/>
        </authorList>
    </citation>
    <scope>NUCLEOTIDE SEQUENCE [LARGE SCALE GENOMIC DNA]</scope>
    <source>
        <strain evidence="5">Cb09-40</strain>
    </source>
</reference>
<evidence type="ECO:0000313" key="7">
    <source>
        <dbReference type="Proteomes" id="UP001302367"/>
    </source>
</evidence>
<feature type="signal peptide" evidence="1">
    <location>
        <begin position="1"/>
        <end position="17"/>
    </location>
</feature>
<dbReference type="AlphaFoldDB" id="A0A2G5I834"/>
<organism evidence="4 6">
    <name type="scientific">Cercospora beticola</name>
    <name type="common">Sugarbeet leaf spot fungus</name>
    <dbReference type="NCBI Taxonomy" id="122368"/>
    <lineage>
        <taxon>Eukaryota</taxon>
        <taxon>Fungi</taxon>
        <taxon>Dikarya</taxon>
        <taxon>Ascomycota</taxon>
        <taxon>Pezizomycotina</taxon>
        <taxon>Dothideomycetes</taxon>
        <taxon>Dothideomycetidae</taxon>
        <taxon>Mycosphaerellales</taxon>
        <taxon>Mycosphaerellaceae</taxon>
        <taxon>Cercospora</taxon>
    </lineage>
</organism>
<dbReference type="Pfam" id="PF22799">
    <property type="entry name" value="PIR1-like_C"/>
    <property type="match status" value="1"/>
</dbReference>
<evidence type="ECO:0008006" key="8">
    <source>
        <dbReference type="Google" id="ProtNLM"/>
    </source>
</evidence>
<dbReference type="OrthoDB" id="4657524at2759"/>
<dbReference type="Proteomes" id="UP000230605">
    <property type="component" value="Chromosome 1"/>
</dbReference>
<sequence>MKLLLVGAAVNAYVAYAETGCCFHATADGGPGGIVEQLFDGQNRIGQTGLKEGEYCINTQGGLVDSSGRGCILTPPTSQWQCDAGAQPSKGFYVGADGTLGYNSSTQFWTCPTGDNGGWNIYGNQPIPNEPKCIATKLFADKCKTSEPPADKPAPPPSSQCPGYLPKAYEFPHLIVPVDEAERDKCYGTSYNGTAGRGLSSVFNFDIPMAAKGKICGLHLGYHYSGSIKALTDVQSNPGDIRFLFPTQRQLETSAYTFADSSDGFKFALLSDAATEQSTFANLPRVKQDLGQQALAPGAAFDIASMACPAGERISVWLQAKGISYIDFFQDYNPCPIGLYIIPH</sequence>
<evidence type="ECO:0000259" key="3">
    <source>
        <dbReference type="Pfam" id="PF22799"/>
    </source>
</evidence>
<dbReference type="Proteomes" id="UP001302367">
    <property type="component" value="Chromosome 1"/>
</dbReference>
<gene>
    <name evidence="4" type="ORF">CB0940_00943</name>
    <name evidence="5" type="ORF">RHO25_000976</name>
</gene>
<evidence type="ECO:0000313" key="5">
    <source>
        <dbReference type="EMBL" id="WPA96369.1"/>
    </source>
</evidence>